<dbReference type="GO" id="GO:0006559">
    <property type="term" value="P:L-phenylalanine catabolic process"/>
    <property type="evidence" value="ECO:0007669"/>
    <property type="project" value="UniProtKB-KW"/>
</dbReference>
<reference evidence="8 9" key="1">
    <citation type="journal article" date="2014" name="PLoS ONE">
        <title>Global Analysis of Gene Expression Profiles in Physic Nut (Jatropha curcas L.) Seedlings Exposed to Salt Stress.</title>
        <authorList>
            <person name="Zhang L."/>
            <person name="Zhang C."/>
            <person name="Wu P."/>
            <person name="Chen Y."/>
            <person name="Li M."/>
            <person name="Jiang H."/>
            <person name="Wu G."/>
        </authorList>
    </citation>
    <scope>NUCLEOTIDE SEQUENCE [LARGE SCALE GENOMIC DNA]</scope>
    <source>
        <strain evidence="9">cv. GZQX0401</strain>
        <tissue evidence="8">Young leaves</tissue>
    </source>
</reference>
<dbReference type="STRING" id="180498.A0A067KLA5"/>
<dbReference type="OrthoDB" id="10051290at2759"/>
<dbReference type="GO" id="GO:0045548">
    <property type="term" value="F:phenylalanine ammonia-lyase activity"/>
    <property type="evidence" value="ECO:0007669"/>
    <property type="project" value="UniProtKB-EC"/>
</dbReference>
<gene>
    <name evidence="8" type="ORF">JCGZ_13139</name>
</gene>
<keyword evidence="5" id="KW-0585">Phenylalanine catabolism</keyword>
<feature type="transmembrane region" description="Helical" evidence="7">
    <location>
        <begin position="20"/>
        <end position="40"/>
    </location>
</feature>
<evidence type="ECO:0000256" key="4">
    <source>
        <dbReference type="ARBA" id="ARBA00012139"/>
    </source>
</evidence>
<name>A0A067KLA5_JATCU</name>
<protein>
    <recommendedName>
        <fullName evidence="4">phenylalanine ammonia-lyase</fullName>
        <ecNumber evidence="4">4.3.1.24</ecNumber>
    </recommendedName>
</protein>
<keyword evidence="7" id="KW-0812">Transmembrane</keyword>
<accession>A0A067KLA5</accession>
<comment type="subunit">
    <text evidence="3">Homotetramer.</text>
</comment>
<proteinExistence type="predicted"/>
<comment type="function">
    <text evidence="1">This is a key enzyme of plant metabolism catalyzing the first reaction in the biosynthesis from L-phenylalanine of a wide variety of natural products based on the phenylpropane skeleton.</text>
</comment>
<comment type="subcellular location">
    <subcellularLocation>
        <location evidence="2">Cytoplasm</location>
    </subcellularLocation>
</comment>
<evidence type="ECO:0000256" key="3">
    <source>
        <dbReference type="ARBA" id="ARBA00011881"/>
    </source>
</evidence>
<evidence type="ECO:0000256" key="6">
    <source>
        <dbReference type="ARBA" id="ARBA00023537"/>
    </source>
</evidence>
<dbReference type="GO" id="GO:0005737">
    <property type="term" value="C:cytoplasm"/>
    <property type="evidence" value="ECO:0007669"/>
    <property type="project" value="UniProtKB-SubCell"/>
</dbReference>
<dbReference type="AlphaFoldDB" id="A0A067KLA5"/>
<dbReference type="PANTHER" id="PTHR10362">
    <property type="entry name" value="HISTIDINE AMMONIA-LYASE"/>
    <property type="match status" value="1"/>
</dbReference>
<dbReference type="EMBL" id="KK914578">
    <property type="protein sequence ID" value="KDP32589.1"/>
    <property type="molecule type" value="Genomic_DNA"/>
</dbReference>
<evidence type="ECO:0000256" key="7">
    <source>
        <dbReference type="SAM" id="Phobius"/>
    </source>
</evidence>
<evidence type="ECO:0000313" key="9">
    <source>
        <dbReference type="Proteomes" id="UP000027138"/>
    </source>
</evidence>
<dbReference type="Pfam" id="PF00221">
    <property type="entry name" value="Lyase_aromatic"/>
    <property type="match status" value="1"/>
</dbReference>
<dbReference type="InterPro" id="IPR001106">
    <property type="entry name" value="Aromatic_Lyase"/>
</dbReference>
<dbReference type="SUPFAM" id="SSF48557">
    <property type="entry name" value="L-aspartase-like"/>
    <property type="match status" value="1"/>
</dbReference>
<keyword evidence="7" id="KW-1133">Transmembrane helix</keyword>
<evidence type="ECO:0000256" key="5">
    <source>
        <dbReference type="ARBA" id="ARBA00023232"/>
    </source>
</evidence>
<evidence type="ECO:0000256" key="2">
    <source>
        <dbReference type="ARBA" id="ARBA00004496"/>
    </source>
</evidence>
<keyword evidence="7" id="KW-0472">Membrane</keyword>
<keyword evidence="9" id="KW-1185">Reference proteome</keyword>
<organism evidence="8 9">
    <name type="scientific">Jatropha curcas</name>
    <name type="common">Barbados nut</name>
    <dbReference type="NCBI Taxonomy" id="180498"/>
    <lineage>
        <taxon>Eukaryota</taxon>
        <taxon>Viridiplantae</taxon>
        <taxon>Streptophyta</taxon>
        <taxon>Embryophyta</taxon>
        <taxon>Tracheophyta</taxon>
        <taxon>Spermatophyta</taxon>
        <taxon>Magnoliopsida</taxon>
        <taxon>eudicotyledons</taxon>
        <taxon>Gunneridae</taxon>
        <taxon>Pentapetalae</taxon>
        <taxon>rosids</taxon>
        <taxon>fabids</taxon>
        <taxon>Malpighiales</taxon>
        <taxon>Euphorbiaceae</taxon>
        <taxon>Crotonoideae</taxon>
        <taxon>Jatropheae</taxon>
        <taxon>Jatropha</taxon>
    </lineage>
</organism>
<comment type="catalytic activity">
    <reaction evidence="6">
        <text>L-phenylalanine = (E)-cinnamate + NH4(+)</text>
        <dbReference type="Rhea" id="RHEA:21384"/>
        <dbReference type="ChEBI" id="CHEBI:15669"/>
        <dbReference type="ChEBI" id="CHEBI:28938"/>
        <dbReference type="ChEBI" id="CHEBI:58095"/>
        <dbReference type="EC" id="4.3.1.24"/>
    </reaction>
</comment>
<dbReference type="InterPro" id="IPR008948">
    <property type="entry name" value="L-Aspartase-like"/>
</dbReference>
<dbReference type="Proteomes" id="UP000027138">
    <property type="component" value="Unassembled WGS sequence"/>
</dbReference>
<dbReference type="Gene3D" id="1.20.200.10">
    <property type="entry name" value="Fumarase/aspartase (Central domain)"/>
    <property type="match status" value="1"/>
</dbReference>
<evidence type="ECO:0000256" key="1">
    <source>
        <dbReference type="ARBA" id="ARBA00002235"/>
    </source>
</evidence>
<evidence type="ECO:0000313" key="8">
    <source>
        <dbReference type="EMBL" id="KDP32589.1"/>
    </source>
</evidence>
<sequence>MPSNLSSGRNPSLDYGFTGAEIAMVLTVLRFTFLLIQLLATRKADNRDVTSLGLISLRKTQVALHILKLMSSTFLSAPCRAIDLRHLEENLKHNTLRPIPQQLLSSF</sequence>
<dbReference type="EC" id="4.3.1.24" evidence="4"/>